<sequence>MSSSDNEYESLYDQLLAFSECSARLHDEGGRSTKTTHISKATLSVVAKSPLMWLRAPPEEPSSDRFTTMQALYKNEMKNLPKSRRIIFLDCTSDPALNFQNEPDLISKLLIFSLGSRQPVVVAVEELLKSKLANNPERLWLPEDHPLYHSPPPLHITGLGVDSHMDAAAEGRSRSDITVDLSNVSFTQSPGYSYRPTTHQSSTEGVYEKSTFSLVV</sequence>
<accession>A0A4S4K6L2</accession>
<dbReference type="AlphaFoldDB" id="A0A4S4K6L2"/>
<protein>
    <submittedName>
        <fullName evidence="1">Uncharacterized protein</fullName>
    </submittedName>
</protein>
<evidence type="ECO:0000313" key="1">
    <source>
        <dbReference type="EMBL" id="THG93424.1"/>
    </source>
</evidence>
<proteinExistence type="predicted"/>
<evidence type="ECO:0000313" key="2">
    <source>
        <dbReference type="Proteomes" id="UP000309038"/>
    </source>
</evidence>
<keyword evidence="2" id="KW-1185">Reference proteome</keyword>
<comment type="caution">
    <text evidence="1">The sequence shown here is derived from an EMBL/GenBank/DDBJ whole genome shotgun (WGS) entry which is preliminary data.</text>
</comment>
<name>A0A4S4K6L2_9APHY</name>
<organism evidence="1 2">
    <name type="scientific">Hermanssonia centrifuga</name>
    <dbReference type="NCBI Taxonomy" id="98765"/>
    <lineage>
        <taxon>Eukaryota</taxon>
        <taxon>Fungi</taxon>
        <taxon>Dikarya</taxon>
        <taxon>Basidiomycota</taxon>
        <taxon>Agaricomycotina</taxon>
        <taxon>Agaricomycetes</taxon>
        <taxon>Polyporales</taxon>
        <taxon>Meruliaceae</taxon>
        <taxon>Hermanssonia</taxon>
    </lineage>
</organism>
<reference evidence="1 2" key="1">
    <citation type="submission" date="2019-02" db="EMBL/GenBank/DDBJ databases">
        <title>Genome sequencing of the rare red list fungi Phlebia centrifuga.</title>
        <authorList>
            <person name="Buettner E."/>
            <person name="Kellner H."/>
        </authorList>
    </citation>
    <scope>NUCLEOTIDE SEQUENCE [LARGE SCALE GENOMIC DNA]</scope>
    <source>
        <strain evidence="1 2">DSM 108282</strain>
    </source>
</reference>
<gene>
    <name evidence="1" type="ORF">EW026_g7810</name>
</gene>
<dbReference type="EMBL" id="SGPJ01000666">
    <property type="protein sequence ID" value="THG93424.1"/>
    <property type="molecule type" value="Genomic_DNA"/>
</dbReference>
<dbReference type="Proteomes" id="UP000309038">
    <property type="component" value="Unassembled WGS sequence"/>
</dbReference>